<reference evidence="1 2" key="1">
    <citation type="journal article" date="2020" name="Genes (Basel)">
        <title>Genomic Comparison of Insect Gut Symbionts from Divergent Burkholderia Subclades.</title>
        <authorList>
            <person name="Takeshita K."/>
            <person name="Kikuchi Y."/>
        </authorList>
    </citation>
    <scope>NUCLEOTIDE SEQUENCE [LARGE SCALE GENOMIC DNA]</scope>
    <source>
        <strain evidence="1 2">PGU16</strain>
    </source>
</reference>
<keyword evidence="2" id="KW-1185">Reference proteome</keyword>
<name>A0A7I8BER9_9BURK</name>
<organism evidence="1 2">
    <name type="scientific">Paraburkholderia largidicola</name>
    <dbReference type="NCBI Taxonomy" id="3014751"/>
    <lineage>
        <taxon>Bacteria</taxon>
        <taxon>Pseudomonadati</taxon>
        <taxon>Pseudomonadota</taxon>
        <taxon>Betaproteobacteria</taxon>
        <taxon>Burkholderiales</taxon>
        <taxon>Burkholderiaceae</taxon>
        <taxon>Paraburkholderia</taxon>
    </lineage>
</organism>
<proteinExistence type="predicted"/>
<dbReference type="EMBL" id="AP023174">
    <property type="protein sequence ID" value="BCF87084.1"/>
    <property type="molecule type" value="Genomic_DNA"/>
</dbReference>
<dbReference type="RefSeq" id="WP_180721272.1">
    <property type="nucleotide sequence ID" value="NZ_AP023174.1"/>
</dbReference>
<dbReference type="KEGG" id="plad:PPGU16_01510"/>
<dbReference type="AlphaFoldDB" id="A0A7I8BER9"/>
<gene>
    <name evidence="1" type="ORF">PPGU16_01510</name>
</gene>
<evidence type="ECO:0000313" key="1">
    <source>
        <dbReference type="EMBL" id="BCF87084.1"/>
    </source>
</evidence>
<dbReference type="Proteomes" id="UP000510888">
    <property type="component" value="Chromosome 1"/>
</dbReference>
<protein>
    <submittedName>
        <fullName evidence="1">Uncharacterized protein</fullName>
    </submittedName>
</protein>
<evidence type="ECO:0000313" key="2">
    <source>
        <dbReference type="Proteomes" id="UP000510888"/>
    </source>
</evidence>
<accession>A0A7I8BER9</accession>
<sequence length="77" mass="8741">MSCNTIQKYLNTEVQDGPKYRRKANPTQLTPFHETLKQAREIDAWREEMGFDQAALDAVASAGFSNGTFEETIEETL</sequence>